<evidence type="ECO:0000313" key="1">
    <source>
        <dbReference type="EMBL" id="ACR13771.1"/>
    </source>
</evidence>
<protein>
    <submittedName>
        <fullName evidence="1">Uncharacterized protein</fullName>
    </submittedName>
</protein>
<reference evidence="1 2" key="1">
    <citation type="journal article" date="2009" name="PLoS ONE">
        <title>The complete genome of Teredinibacter turnerae T7901: an intracellular endosymbiont of marine wood-boring bivalves (shipworms).</title>
        <authorList>
            <person name="Yang J.C."/>
            <person name="Madupu R."/>
            <person name="Durkin A.S."/>
            <person name="Ekborg N.A."/>
            <person name="Pedamallu C.S."/>
            <person name="Hostetler J.B."/>
            <person name="Radune D."/>
            <person name="Toms B.S."/>
            <person name="Henrissat B."/>
            <person name="Coutinho P.M."/>
            <person name="Schwarz S."/>
            <person name="Field L."/>
            <person name="Trindade-Silva A.E."/>
            <person name="Soares C.A.G."/>
            <person name="Elshahawi S."/>
            <person name="Hanora A."/>
            <person name="Schmidt E.W."/>
            <person name="Haygood M.G."/>
            <person name="Posfai J."/>
            <person name="Benner J."/>
            <person name="Madinger C."/>
            <person name="Nove J."/>
            <person name="Anton B."/>
            <person name="Chaudhary K."/>
            <person name="Foster J."/>
            <person name="Holman A."/>
            <person name="Kumar S."/>
            <person name="Lessard P.A."/>
            <person name="Luyten Y.A."/>
            <person name="Slatko B."/>
            <person name="Wood N."/>
            <person name="Wu B."/>
            <person name="Teplitski M."/>
            <person name="Mougous J.D."/>
            <person name="Ward N."/>
            <person name="Eisen J.A."/>
            <person name="Badger J.H."/>
            <person name="Distel D.L."/>
        </authorList>
    </citation>
    <scope>NUCLEOTIDE SEQUENCE [LARGE SCALE GENOMIC DNA]</scope>
    <source>
        <strain evidence="2">ATCC 39867 / T7901</strain>
    </source>
</reference>
<accession>C5BUG6</accession>
<dbReference type="KEGG" id="ttu:TERTU_4114"/>
<dbReference type="EMBL" id="CP001614">
    <property type="protein sequence ID" value="ACR13771.1"/>
    <property type="molecule type" value="Genomic_DNA"/>
</dbReference>
<dbReference type="Proteomes" id="UP000009080">
    <property type="component" value="Chromosome"/>
</dbReference>
<gene>
    <name evidence="1" type="ordered locus">TERTU_4114</name>
</gene>
<proteinExistence type="predicted"/>
<evidence type="ECO:0000313" key="2">
    <source>
        <dbReference type="Proteomes" id="UP000009080"/>
    </source>
</evidence>
<sequence length="82" mass="9366">MLNSYLGNGHPAYTHNGSSDELAQFKLLERFYIQLVEPINGVYTRNNLALIFFFSLYAVHKHNAEFNEYVSSGLEIIALIRA</sequence>
<dbReference type="HOGENOM" id="CLU_2557146_0_0_6"/>
<name>C5BUG6_TERTT</name>
<dbReference type="AlphaFoldDB" id="C5BUG6"/>
<organism evidence="1 2">
    <name type="scientific">Teredinibacter turnerae (strain ATCC 39867 / T7901)</name>
    <dbReference type="NCBI Taxonomy" id="377629"/>
    <lineage>
        <taxon>Bacteria</taxon>
        <taxon>Pseudomonadati</taxon>
        <taxon>Pseudomonadota</taxon>
        <taxon>Gammaproteobacteria</taxon>
        <taxon>Cellvibrionales</taxon>
        <taxon>Cellvibrionaceae</taxon>
        <taxon>Teredinibacter</taxon>
    </lineage>
</organism>
<keyword evidence="2" id="KW-1185">Reference proteome</keyword>